<keyword evidence="2" id="KW-1185">Reference proteome</keyword>
<dbReference type="NCBIfam" id="TIGR01175">
    <property type="entry name" value="pilM"/>
    <property type="match status" value="1"/>
</dbReference>
<reference evidence="1 2" key="1">
    <citation type="submission" date="2019-10" db="EMBL/GenBank/DDBJ databases">
        <title>Whole-genome sequence of the extremophile Heliorestis acidaminivorans DSM 24790.</title>
        <authorList>
            <person name="Kyndt J.A."/>
            <person name="Meyer T.E."/>
        </authorList>
    </citation>
    <scope>NUCLEOTIDE SEQUENCE [LARGE SCALE GENOMIC DNA]</scope>
    <source>
        <strain evidence="1 2">DSM 24790</strain>
    </source>
</reference>
<dbReference type="PANTHER" id="PTHR32432:SF3">
    <property type="entry name" value="ETHANOLAMINE UTILIZATION PROTEIN EUTJ"/>
    <property type="match status" value="1"/>
</dbReference>
<sequence>MFNFFNSASTVGLEIDRGTIRAVEMAGSVEAPRLINAGQIKLPEDAVVDGIIHNREAVKKALIELWTSQGFKSRNVVYGVFNQGVLLRTNKYPKVPENKLEKMVRFQSEDLFPIPMNEMVLDFAVLSEVEGEKGPELELLLIGARNDMLDKNLWPILEASLKPQVIDVLPLATMKTLKKEQLQGNVVMVNIASGMTTLLLMLNEVPRFARVIPHNLTTLDTRAPKASAEVINLPTEADQAEEAQQDQYSYQEVAVTLDSFEEGQTVAEKYNSLEWSTKLAEQVRSSISFYLFQNNLNSVDRVILTGEGAQLAELPEAFEQELGSQVQIHNPMAQLGKAMGGGVNVIKEGPAFATAIGLALRGLEE</sequence>
<dbReference type="Proteomes" id="UP000468766">
    <property type="component" value="Unassembled WGS sequence"/>
</dbReference>
<evidence type="ECO:0000313" key="2">
    <source>
        <dbReference type="Proteomes" id="UP000468766"/>
    </source>
</evidence>
<dbReference type="InterPro" id="IPR043129">
    <property type="entry name" value="ATPase_NBD"/>
</dbReference>
<evidence type="ECO:0000313" key="1">
    <source>
        <dbReference type="EMBL" id="KAB2951312.1"/>
    </source>
</evidence>
<dbReference type="AlphaFoldDB" id="A0A6I0ENK1"/>
<dbReference type="Pfam" id="PF11104">
    <property type="entry name" value="PilM_2"/>
    <property type="match status" value="2"/>
</dbReference>
<name>A0A6I0ENK1_9FIRM</name>
<dbReference type="PIRSF" id="PIRSF019169">
    <property type="entry name" value="PilM"/>
    <property type="match status" value="1"/>
</dbReference>
<dbReference type="PANTHER" id="PTHR32432">
    <property type="entry name" value="CELL DIVISION PROTEIN FTSA-RELATED"/>
    <property type="match status" value="1"/>
</dbReference>
<dbReference type="CDD" id="cd24049">
    <property type="entry name" value="ASKHA_NBD_PilM"/>
    <property type="match status" value="1"/>
</dbReference>
<dbReference type="OrthoDB" id="1803742at2"/>
<dbReference type="EMBL" id="WBXO01000013">
    <property type="protein sequence ID" value="KAB2951312.1"/>
    <property type="molecule type" value="Genomic_DNA"/>
</dbReference>
<proteinExistence type="predicted"/>
<accession>A0A6I0ENK1</accession>
<gene>
    <name evidence="1" type="primary">pilM</name>
    <name evidence="1" type="ORF">F9B85_13165</name>
</gene>
<dbReference type="InterPro" id="IPR050696">
    <property type="entry name" value="FtsA/MreB"/>
</dbReference>
<dbReference type="InterPro" id="IPR005883">
    <property type="entry name" value="PilM"/>
</dbReference>
<dbReference type="SUPFAM" id="SSF53067">
    <property type="entry name" value="Actin-like ATPase domain"/>
    <property type="match status" value="1"/>
</dbReference>
<dbReference type="Gene3D" id="3.30.1490.300">
    <property type="match status" value="1"/>
</dbReference>
<dbReference type="RefSeq" id="WP_151621686.1">
    <property type="nucleotide sequence ID" value="NZ_WBXO01000013.1"/>
</dbReference>
<dbReference type="Gene3D" id="3.30.420.40">
    <property type="match status" value="2"/>
</dbReference>
<protein>
    <submittedName>
        <fullName evidence="1">Type IV pilus assembly protein PilM</fullName>
    </submittedName>
</protein>
<organism evidence="1 2">
    <name type="scientific">Heliorestis acidaminivorans</name>
    <dbReference type="NCBI Taxonomy" id="553427"/>
    <lineage>
        <taxon>Bacteria</taxon>
        <taxon>Bacillati</taxon>
        <taxon>Bacillota</taxon>
        <taxon>Clostridia</taxon>
        <taxon>Eubacteriales</taxon>
        <taxon>Heliobacteriaceae</taxon>
        <taxon>Heliorestis</taxon>
    </lineage>
</organism>
<comment type="caution">
    <text evidence="1">The sequence shown here is derived from an EMBL/GenBank/DDBJ whole genome shotgun (WGS) entry which is preliminary data.</text>
</comment>